<keyword evidence="3" id="KW-0472">Membrane</keyword>
<feature type="compositionally biased region" description="Low complexity" evidence="6">
    <location>
        <begin position="40"/>
        <end position="51"/>
    </location>
</feature>
<dbReference type="SUPFAM" id="SSF143243">
    <property type="entry name" value="Nqo5-like"/>
    <property type="match status" value="1"/>
</dbReference>
<dbReference type="PANTHER" id="PTHR10884:SF14">
    <property type="entry name" value="NADH DEHYDROGENASE [UBIQUINONE] IRON-SULFUR PROTEIN 3, MITOCHONDRIAL"/>
    <property type="match status" value="1"/>
</dbReference>
<feature type="compositionally biased region" description="Basic and acidic residues" evidence="6">
    <location>
        <begin position="1"/>
        <end position="34"/>
    </location>
</feature>
<keyword evidence="2 3" id="KW-0813">Transport</keyword>
<dbReference type="HAMAP" id="MF_01357">
    <property type="entry name" value="NDH1_NuoC"/>
    <property type="match status" value="1"/>
</dbReference>
<dbReference type="PANTHER" id="PTHR10884">
    <property type="entry name" value="NADH DEHYDROGENASE UBIQUINONE IRON-SULFUR PROTEIN 3"/>
    <property type="match status" value="1"/>
</dbReference>
<dbReference type="NCBIfam" id="TIGR01961">
    <property type="entry name" value="NuoC_fam"/>
    <property type="match status" value="1"/>
</dbReference>
<dbReference type="PROSITE" id="PS00542">
    <property type="entry name" value="COMPLEX1_30K"/>
    <property type="match status" value="1"/>
</dbReference>
<sequence>MSDEKRKPTPEEKAKAAAEARAKAEALRKAKEQQAKGTEQSAASPSNAQAAGGDTSEVQPTAAKPVSEMTPEEKAKAKAAAAAAAAAKAKAAREAAEAGGAESGGDADAKAKAAAAAKAKAAAAAAAAAKAKAAREAAEAGGAESGGDADAKAKAAAAAKAKAGGAAGADEAAEAPKQPSPNQPYLDKYVTRISEAFGADVLEAAYINELSKDVPTLVVKNERWHDVARFLKEDEALAFDYLSDLHGVDYEDRMEVYYHFYSYKNRQSLAVKVKTNREQPSVSSVMDIWRGADWCERETFDLLGIYFPGHTELRRILLPDEWIGYPLRKDYVQYDEEV</sequence>
<comment type="subcellular location">
    <subcellularLocation>
        <location evidence="3">Cell membrane</location>
        <topology evidence="3">Peripheral membrane protein</topology>
        <orientation evidence="3">Cytoplasmic side</orientation>
    </subcellularLocation>
</comment>
<evidence type="ECO:0000256" key="3">
    <source>
        <dbReference type="HAMAP-Rule" id="MF_01357"/>
    </source>
</evidence>
<evidence type="ECO:0000256" key="2">
    <source>
        <dbReference type="ARBA" id="ARBA00022448"/>
    </source>
</evidence>
<proteinExistence type="inferred from homology"/>
<dbReference type="KEGG" id="bayd:BSPP4475_01195"/>
<evidence type="ECO:0000256" key="1">
    <source>
        <dbReference type="ARBA" id="ARBA00007569"/>
    </source>
</evidence>
<dbReference type="GO" id="GO:0008137">
    <property type="term" value="F:NADH dehydrogenase (ubiquinone) activity"/>
    <property type="evidence" value="ECO:0007669"/>
    <property type="project" value="InterPro"/>
</dbReference>
<accession>A0AA48M468</accession>
<dbReference type="InterPro" id="IPR001268">
    <property type="entry name" value="NADH_UbQ_OxRdtase_30kDa_su"/>
</dbReference>
<dbReference type="GO" id="GO:0005886">
    <property type="term" value="C:plasma membrane"/>
    <property type="evidence" value="ECO:0007669"/>
    <property type="project" value="UniProtKB-SubCell"/>
</dbReference>
<feature type="compositionally biased region" description="Low complexity" evidence="6">
    <location>
        <begin position="97"/>
        <end position="113"/>
    </location>
</feature>
<dbReference type="InterPro" id="IPR020396">
    <property type="entry name" value="NADH_UbQ_OxRdtase_CS"/>
</dbReference>
<gene>
    <name evidence="3" type="primary">nuoC</name>
    <name evidence="8" type="ORF">BSPP4475_01195</name>
</gene>
<feature type="domain" description="NADH:ubiquinone oxidoreductase 30kDa subunit" evidence="7">
    <location>
        <begin position="218"/>
        <end position="333"/>
    </location>
</feature>
<keyword evidence="3 5" id="KW-0874">Quinone</keyword>
<keyword evidence="9" id="KW-1185">Reference proteome</keyword>
<organism evidence="8 9">
    <name type="scientific">Brevibacillus aydinogluensis</name>
    <dbReference type="NCBI Taxonomy" id="927786"/>
    <lineage>
        <taxon>Bacteria</taxon>
        <taxon>Bacillati</taxon>
        <taxon>Bacillota</taxon>
        <taxon>Bacilli</taxon>
        <taxon>Bacillales</taxon>
        <taxon>Paenibacillaceae</taxon>
        <taxon>Brevibacillus</taxon>
    </lineage>
</organism>
<keyword evidence="3 4" id="KW-1278">Translocase</keyword>
<dbReference type="InterPro" id="IPR037232">
    <property type="entry name" value="NADH_quin_OxRdtase_su_C/D-like"/>
</dbReference>
<dbReference type="RefSeq" id="WP_304414918.1">
    <property type="nucleotide sequence ID" value="NZ_OY569118.1"/>
</dbReference>
<evidence type="ECO:0000313" key="9">
    <source>
        <dbReference type="Proteomes" id="UP001189619"/>
    </source>
</evidence>
<keyword evidence="3" id="KW-1003">Cell membrane</keyword>
<dbReference type="EMBL" id="OY569118">
    <property type="protein sequence ID" value="CAJ1000940.1"/>
    <property type="molecule type" value="Genomic_DNA"/>
</dbReference>
<comment type="catalytic activity">
    <reaction evidence="3 5">
        <text>a quinone + NADH + 5 H(+)(in) = a quinol + NAD(+) + 4 H(+)(out)</text>
        <dbReference type="Rhea" id="RHEA:57888"/>
        <dbReference type="ChEBI" id="CHEBI:15378"/>
        <dbReference type="ChEBI" id="CHEBI:24646"/>
        <dbReference type="ChEBI" id="CHEBI:57540"/>
        <dbReference type="ChEBI" id="CHEBI:57945"/>
        <dbReference type="ChEBI" id="CHEBI:132124"/>
    </reaction>
</comment>
<dbReference type="GO" id="GO:0050136">
    <property type="term" value="F:NADH dehydrogenase (quinone) (non-electrogenic) activity"/>
    <property type="evidence" value="ECO:0007669"/>
    <property type="project" value="UniProtKB-UniRule"/>
</dbReference>
<comment type="function">
    <text evidence="3">NDH-1 shuttles electrons from NADH, via FMN and iron-sulfur (Fe-S) centers, to quinones in the respiratory chain. The immediate electron acceptor for the enzyme in this species is believed to be a menaquinone. Couples the redox reaction to proton translocation (for every two electrons transferred, four hydrogen ions are translocated across the cytoplasmic membrane), and thus conserves the redox energy in a proton gradient.</text>
</comment>
<dbReference type="Pfam" id="PF00329">
    <property type="entry name" value="Complex1_30kDa"/>
    <property type="match status" value="1"/>
</dbReference>
<comment type="similarity">
    <text evidence="1 3 4">Belongs to the complex I 30 kDa subunit family.</text>
</comment>
<dbReference type="EC" id="7.1.1.-" evidence="3"/>
<comment type="subunit">
    <text evidence="3">NDH-1 is composed of 14 different subunits. Subunits NuoB, C, D, E, F, and G constitute the peripheral sector of the complex.</text>
</comment>
<evidence type="ECO:0000256" key="5">
    <source>
        <dbReference type="RuleBase" id="RU003582"/>
    </source>
</evidence>
<dbReference type="AlphaFoldDB" id="A0AA48M468"/>
<name>A0AA48M468_9BACL</name>
<feature type="compositionally biased region" description="Low complexity" evidence="6">
    <location>
        <begin position="78"/>
        <end position="89"/>
    </location>
</feature>
<reference evidence="8" key="1">
    <citation type="submission" date="2023-07" db="EMBL/GenBank/DDBJ databases">
        <authorList>
            <person name="Ivanov I."/>
            <person name="Teneva D."/>
            <person name="Stoikov I."/>
        </authorList>
    </citation>
    <scope>NUCLEOTIDE SEQUENCE</scope>
    <source>
        <strain evidence="8">4475</strain>
    </source>
</reference>
<evidence type="ECO:0000259" key="7">
    <source>
        <dbReference type="Pfam" id="PF00329"/>
    </source>
</evidence>
<dbReference type="Gene3D" id="3.30.460.80">
    <property type="entry name" value="NADH:ubiquinone oxidoreductase, 30kDa subunit"/>
    <property type="match status" value="1"/>
</dbReference>
<evidence type="ECO:0000313" key="8">
    <source>
        <dbReference type="EMBL" id="CAJ1000940.1"/>
    </source>
</evidence>
<dbReference type="GO" id="GO:0048038">
    <property type="term" value="F:quinone binding"/>
    <property type="evidence" value="ECO:0007669"/>
    <property type="project" value="UniProtKB-KW"/>
</dbReference>
<dbReference type="InterPro" id="IPR010218">
    <property type="entry name" value="NADH_DH_suC"/>
</dbReference>
<keyword evidence="3 4" id="KW-0520">NAD</keyword>
<protein>
    <recommendedName>
        <fullName evidence="3">NADH-quinone oxidoreductase subunit C</fullName>
        <ecNumber evidence="3">7.1.1.-</ecNumber>
    </recommendedName>
    <alternativeName>
        <fullName evidence="3">NADH dehydrogenase I subunit C</fullName>
    </alternativeName>
    <alternativeName>
        <fullName evidence="3">NDH-1 subunit C</fullName>
    </alternativeName>
</protein>
<evidence type="ECO:0000256" key="4">
    <source>
        <dbReference type="RuleBase" id="RU003456"/>
    </source>
</evidence>
<feature type="region of interest" description="Disordered" evidence="6">
    <location>
        <begin position="1"/>
        <end position="113"/>
    </location>
</feature>
<dbReference type="Proteomes" id="UP001189619">
    <property type="component" value="Chromosome"/>
</dbReference>
<evidence type="ECO:0000256" key="6">
    <source>
        <dbReference type="SAM" id="MobiDB-lite"/>
    </source>
</evidence>